<evidence type="ECO:0000313" key="2">
    <source>
        <dbReference type="Proteomes" id="UP001622594"/>
    </source>
</evidence>
<protein>
    <submittedName>
        <fullName evidence="1">Uncharacterized protein</fullName>
    </submittedName>
</protein>
<evidence type="ECO:0000313" key="1">
    <source>
        <dbReference type="EMBL" id="WTR71190.1"/>
    </source>
</evidence>
<name>A0ABZ1L9T0_9ACTN</name>
<dbReference type="EMBL" id="CP108188">
    <property type="protein sequence ID" value="WTR71190.1"/>
    <property type="molecule type" value="Genomic_DNA"/>
</dbReference>
<keyword evidence="2" id="KW-1185">Reference proteome</keyword>
<dbReference type="Proteomes" id="UP001622594">
    <property type="component" value="Chromosome"/>
</dbReference>
<proteinExistence type="predicted"/>
<sequence>MTVIDVRRRAPAVLVLLALLALLVSVCHGTHGHHPLSAPDATTTAPGATTTVTAPALPHGCERPGDTWSFDVHLPAQTVPRPTAPDAGTAVLLADDEVFPADPRERRVRDRAGPGPEPGRLLIALGVNRN</sequence>
<reference evidence="1 2" key="1">
    <citation type="submission" date="2022-10" db="EMBL/GenBank/DDBJ databases">
        <title>The complete genomes of actinobacterial strains from the NBC collection.</title>
        <authorList>
            <person name="Joergensen T.S."/>
            <person name="Alvarez Arevalo M."/>
            <person name="Sterndorff E.B."/>
            <person name="Faurdal D."/>
            <person name="Vuksanovic O."/>
            <person name="Mourched A.-S."/>
            <person name="Charusanti P."/>
            <person name="Shaw S."/>
            <person name="Blin K."/>
            <person name="Weber T."/>
        </authorList>
    </citation>
    <scope>NUCLEOTIDE SEQUENCE [LARGE SCALE GENOMIC DNA]</scope>
    <source>
        <strain evidence="1 2">NBC_00123</strain>
    </source>
</reference>
<accession>A0ABZ1L9T0</accession>
<gene>
    <name evidence="1" type="ORF">OG814_18815</name>
</gene>
<dbReference type="RefSeq" id="WP_327163331.1">
    <property type="nucleotide sequence ID" value="NZ_CP108188.1"/>
</dbReference>
<organism evidence="1 2">
    <name type="scientific">Streptomyces zaomyceticus</name>
    <dbReference type="NCBI Taxonomy" id="68286"/>
    <lineage>
        <taxon>Bacteria</taxon>
        <taxon>Bacillati</taxon>
        <taxon>Actinomycetota</taxon>
        <taxon>Actinomycetes</taxon>
        <taxon>Kitasatosporales</taxon>
        <taxon>Streptomycetaceae</taxon>
        <taxon>Streptomyces</taxon>
    </lineage>
</organism>